<feature type="compositionally biased region" description="Polar residues" evidence="1">
    <location>
        <begin position="1"/>
        <end position="13"/>
    </location>
</feature>
<dbReference type="GO" id="GO:0046281">
    <property type="term" value="P:cinnamic acid catabolic process"/>
    <property type="evidence" value="ECO:0007669"/>
    <property type="project" value="TreeGrafter"/>
</dbReference>
<evidence type="ECO:0000313" key="5">
    <source>
        <dbReference type="EMBL" id="OBG05207.1"/>
    </source>
</evidence>
<dbReference type="InterPro" id="IPR002830">
    <property type="entry name" value="UbiD"/>
</dbReference>
<accession>A0A1A2EJ76</accession>
<dbReference type="Gene3D" id="3.40.1670.10">
    <property type="entry name" value="UbiD C-terminal domain-like"/>
    <property type="match status" value="1"/>
</dbReference>
<dbReference type="NCBIfam" id="TIGR00148">
    <property type="entry name" value="UbiD family decarboxylase"/>
    <property type="match status" value="1"/>
</dbReference>
<dbReference type="RefSeq" id="WP_064855483.1">
    <property type="nucleotide sequence ID" value="NZ_LZIM01000042.1"/>
</dbReference>
<dbReference type="Proteomes" id="UP000093985">
    <property type="component" value="Unassembled WGS sequence"/>
</dbReference>
<dbReference type="InterPro" id="IPR048304">
    <property type="entry name" value="UbiD_Rift_dom"/>
</dbReference>
<feature type="domain" description="3-octaprenyl-4-hydroxybenzoate carboxy-lyase-like C-terminal" evidence="4">
    <location>
        <begin position="335"/>
        <end position="467"/>
    </location>
</feature>
<gene>
    <name evidence="5" type="ORF">A5771_10605</name>
</gene>
<evidence type="ECO:0000256" key="1">
    <source>
        <dbReference type="SAM" id="MobiDB-lite"/>
    </source>
</evidence>
<sequence>MSTAPTLSGTADSAGQPDRHTSPDLRSWLDTLEAAGQLSRITAAVDWDEEIGAITRANLCLGGPALLFENITGHEDTRCTKLLTSAIGSRRQVQLLLGLPEGTGDSAMVRHLREAFRNPVPPRVVVTGPVKQNIIAGADIDLREFPVPKWHGEDGGRYIDTFCGVITQDTVTGRDNIGLYRGMIVDRDKIAKLLVPSQGWGGHMAQYKPEPMPVAVVYGWHDVLPFCAGSPFPKNICEWDMMGALLGRPVELVACESVPLHVPASAEIVVEGYIDPDPATFVMEGPFAEYPGFIGDAAPAPVLRVTRITHRDDPVLRGTLEGIRPGLLNEDSIVNFARSAISWNVLDDLGIGGITDLWMSEVTNGQNTVVQIQKRYRGHAQQIASALWGTGGSMWFHKNVMVVEEDIDIHDPAALDWAMSYRVNAGRGDIAFFGPGLGSSLDPSTPPERNDTNKYGSGEWTRVLIDATRSWDIDPRPAWGGRRFPPTDRLAPELEARIAARWQEYGIGIPYLDDAGRERLTLAQLSARMPQV</sequence>
<dbReference type="AlphaFoldDB" id="A0A1A2EJ76"/>
<comment type="caution">
    <text evidence="5">The sequence shown here is derived from an EMBL/GenBank/DDBJ whole genome shotgun (WGS) entry which is preliminary data.</text>
</comment>
<feature type="domain" description="3-octaprenyl-4-hydroxybenzoate carboxy-lyase-like Rift-related" evidence="2">
    <location>
        <begin position="127"/>
        <end position="322"/>
    </location>
</feature>
<evidence type="ECO:0000259" key="2">
    <source>
        <dbReference type="Pfam" id="PF01977"/>
    </source>
</evidence>
<dbReference type="GO" id="GO:0033494">
    <property type="term" value="P:ferulate metabolic process"/>
    <property type="evidence" value="ECO:0007669"/>
    <property type="project" value="TreeGrafter"/>
</dbReference>
<dbReference type="GO" id="GO:0005737">
    <property type="term" value="C:cytoplasm"/>
    <property type="evidence" value="ECO:0007669"/>
    <property type="project" value="TreeGrafter"/>
</dbReference>
<dbReference type="GO" id="GO:0016831">
    <property type="term" value="F:carboxy-lyase activity"/>
    <property type="evidence" value="ECO:0007669"/>
    <property type="project" value="InterPro"/>
</dbReference>
<dbReference type="Pfam" id="PF20695">
    <property type="entry name" value="UbiD_N"/>
    <property type="match status" value="1"/>
</dbReference>
<evidence type="ECO:0000313" key="6">
    <source>
        <dbReference type="Proteomes" id="UP000093985"/>
    </source>
</evidence>
<dbReference type="Pfam" id="PF20696">
    <property type="entry name" value="UbiD_C"/>
    <property type="match status" value="1"/>
</dbReference>
<dbReference type="OrthoDB" id="9809841at2"/>
<dbReference type="PANTHER" id="PTHR30108">
    <property type="entry name" value="3-OCTAPRENYL-4-HYDROXYBENZOATE CARBOXY-LYASE-RELATED"/>
    <property type="match status" value="1"/>
</dbReference>
<dbReference type="InterPro" id="IPR049383">
    <property type="entry name" value="UbiD-like_N"/>
</dbReference>
<protein>
    <submittedName>
        <fullName evidence="5">Benzoate transporter</fullName>
    </submittedName>
</protein>
<name>A0A1A2EJ76_MYCSD</name>
<reference evidence="6" key="1">
    <citation type="submission" date="2016-06" db="EMBL/GenBank/DDBJ databases">
        <authorList>
            <person name="Sutton G."/>
            <person name="Brinkac L."/>
            <person name="Sanka R."/>
            <person name="Adams M."/>
            <person name="Lau E."/>
            <person name="Mehaffy C."/>
            <person name="Tameris M."/>
            <person name="Hatherill M."/>
            <person name="Hanekom W."/>
            <person name="Mahomed H."/>
            <person name="Mcshane H."/>
        </authorList>
    </citation>
    <scope>NUCLEOTIDE SEQUENCE [LARGE SCALE GENOMIC DNA]</scope>
    <source>
        <strain evidence="6">852014-51077_SCH5608930-a</strain>
    </source>
</reference>
<dbReference type="PANTHER" id="PTHR30108:SF17">
    <property type="entry name" value="FERULIC ACID DECARBOXYLASE 1"/>
    <property type="match status" value="1"/>
</dbReference>
<evidence type="ECO:0000259" key="4">
    <source>
        <dbReference type="Pfam" id="PF20696"/>
    </source>
</evidence>
<feature type="domain" description="3-octaprenyl-4-hydroxybenzoate carboxy-lyase-like N-terminal" evidence="3">
    <location>
        <begin position="29"/>
        <end position="102"/>
    </location>
</feature>
<dbReference type="Pfam" id="PF01977">
    <property type="entry name" value="UbiD"/>
    <property type="match status" value="1"/>
</dbReference>
<organism evidence="5 6">
    <name type="scientific">Mycolicibacter sinensis (strain JDM601)</name>
    <name type="common">Mycobacterium sinense</name>
    <dbReference type="NCBI Taxonomy" id="875328"/>
    <lineage>
        <taxon>Bacteria</taxon>
        <taxon>Bacillati</taxon>
        <taxon>Actinomycetota</taxon>
        <taxon>Actinomycetes</taxon>
        <taxon>Mycobacteriales</taxon>
        <taxon>Mycobacteriaceae</taxon>
        <taxon>Mycolicibacter</taxon>
    </lineage>
</organism>
<proteinExistence type="predicted"/>
<evidence type="ECO:0000259" key="3">
    <source>
        <dbReference type="Pfam" id="PF20695"/>
    </source>
</evidence>
<dbReference type="SUPFAM" id="SSF143968">
    <property type="entry name" value="UbiD C-terminal domain-like"/>
    <property type="match status" value="1"/>
</dbReference>
<feature type="region of interest" description="Disordered" evidence="1">
    <location>
        <begin position="1"/>
        <end position="24"/>
    </location>
</feature>
<dbReference type="SUPFAM" id="SSF50475">
    <property type="entry name" value="FMN-binding split barrel"/>
    <property type="match status" value="1"/>
</dbReference>
<dbReference type="EMBL" id="LZIN01000061">
    <property type="protein sequence ID" value="OBG05207.1"/>
    <property type="molecule type" value="Genomic_DNA"/>
</dbReference>
<dbReference type="InterPro" id="IPR049381">
    <property type="entry name" value="UbiD-like_C"/>
</dbReference>